<evidence type="ECO:0000313" key="11">
    <source>
        <dbReference type="EMBL" id="EXX90029.1"/>
    </source>
</evidence>
<evidence type="ECO:0000256" key="10">
    <source>
        <dbReference type="SAM" id="Phobius"/>
    </source>
</evidence>
<feature type="transmembrane region" description="Helical" evidence="10">
    <location>
        <begin position="18"/>
        <end position="36"/>
    </location>
</feature>
<keyword evidence="6" id="KW-0630">Potassium</keyword>
<feature type="transmembrane region" description="Helical" evidence="10">
    <location>
        <begin position="233"/>
        <end position="252"/>
    </location>
</feature>
<name>A0A9W5S1E8_9BACL</name>
<evidence type="ECO:0000256" key="1">
    <source>
        <dbReference type="ARBA" id="ARBA00004651"/>
    </source>
</evidence>
<protein>
    <submittedName>
        <fullName evidence="11">ATP synthase subunit J</fullName>
    </submittedName>
</protein>
<keyword evidence="7 10" id="KW-1133">Transmembrane helix</keyword>
<evidence type="ECO:0000256" key="4">
    <source>
        <dbReference type="ARBA" id="ARBA00022538"/>
    </source>
</evidence>
<dbReference type="GO" id="GO:0015379">
    <property type="term" value="F:potassium:chloride symporter activity"/>
    <property type="evidence" value="ECO:0007669"/>
    <property type="project" value="InterPro"/>
</dbReference>
<sequence length="447" mass="48940">MVVLKRLFSISGWSPPRILVTGFALIVLLGGLLLSMPFATADGQGQRYLHGVFEATSATTVTGLVLVDTGTFYSMPGQIILMLLIQIGGIGFMTMATLFALVLRRKISLRERLILQEAMNQSSMEGIVRLIRRVVFYSLAIEAAGMLLFTARFVVDMPLAQAAYYGLFHSVSLFNNAGFDIFGDFRSFTPYVDDPVVNLISIGLIILGGLGFIVLSDLLDYRKTRRLTLHSKVVLSMSAALIVIGTAVIFIFEYTKTLYPLGWDGKIWASLFQSVSARSAGSNTLVVAELRQATQFFIVMLMFIGASPGSAGGGIKTTTFTVLIGAVLAMIRGKEDIVLFKQRLARERIYKALTITMLSLALVITVTMILSAVEDRQFIRLLFETVSAFSTAGLDTGLTRQLSDFGKTVICLTMFIGRVGPLTLAYALGPRTEKELYRHPEGKMIIG</sequence>
<evidence type="ECO:0000256" key="8">
    <source>
        <dbReference type="ARBA" id="ARBA00023065"/>
    </source>
</evidence>
<evidence type="ECO:0000256" key="3">
    <source>
        <dbReference type="ARBA" id="ARBA00022475"/>
    </source>
</evidence>
<dbReference type="Proteomes" id="UP000053750">
    <property type="component" value="Unassembled WGS sequence"/>
</dbReference>
<dbReference type="GO" id="GO:0005886">
    <property type="term" value="C:plasma membrane"/>
    <property type="evidence" value="ECO:0007669"/>
    <property type="project" value="UniProtKB-SubCell"/>
</dbReference>
<keyword evidence="12" id="KW-1185">Reference proteome</keyword>
<accession>A0A9W5S1E8</accession>
<evidence type="ECO:0000256" key="5">
    <source>
        <dbReference type="ARBA" id="ARBA00022692"/>
    </source>
</evidence>
<feature type="transmembrane region" description="Helical" evidence="10">
    <location>
        <begin position="134"/>
        <end position="155"/>
    </location>
</feature>
<dbReference type="Pfam" id="PF02386">
    <property type="entry name" value="TrkH"/>
    <property type="match status" value="1"/>
</dbReference>
<comment type="subcellular location">
    <subcellularLocation>
        <location evidence="1">Cell membrane</location>
        <topology evidence="1">Multi-pass membrane protein</topology>
    </subcellularLocation>
</comment>
<evidence type="ECO:0000256" key="6">
    <source>
        <dbReference type="ARBA" id="ARBA00022958"/>
    </source>
</evidence>
<dbReference type="InterPro" id="IPR003445">
    <property type="entry name" value="Cat_transpt"/>
</dbReference>
<keyword evidence="3" id="KW-1003">Cell membrane</keyword>
<gene>
    <name evidence="11" type="ORF">BG53_14290</name>
</gene>
<dbReference type="EMBL" id="JFHU01000077">
    <property type="protein sequence ID" value="EXX90029.1"/>
    <property type="molecule type" value="Genomic_DNA"/>
</dbReference>
<keyword evidence="5 10" id="KW-0812">Transmembrane</keyword>
<reference evidence="11 12" key="1">
    <citation type="submission" date="2014-02" db="EMBL/GenBank/DDBJ databases">
        <title>Genome sequence of Paenibacillus darwinianus reveals adaptive mechanisms for survival in Antarctic soils.</title>
        <authorList>
            <person name="Dsouza M."/>
            <person name="Taylor M.W."/>
            <person name="Turner S.J."/>
            <person name="Aislabie J."/>
        </authorList>
    </citation>
    <scope>NUCLEOTIDE SEQUENCE [LARGE SCALE GENOMIC DNA]</scope>
    <source>
        <strain evidence="11 12">CE1</strain>
    </source>
</reference>
<evidence type="ECO:0000313" key="12">
    <source>
        <dbReference type="Proteomes" id="UP000053750"/>
    </source>
</evidence>
<dbReference type="PANTHER" id="PTHR32024:SF1">
    <property type="entry name" value="KTR SYSTEM POTASSIUM UPTAKE PROTEIN B"/>
    <property type="match status" value="1"/>
</dbReference>
<keyword evidence="2" id="KW-0813">Transport</keyword>
<feature type="transmembrane region" description="Helical" evidence="10">
    <location>
        <begin position="196"/>
        <end position="221"/>
    </location>
</feature>
<feature type="transmembrane region" description="Helical" evidence="10">
    <location>
        <begin position="352"/>
        <end position="373"/>
    </location>
</feature>
<evidence type="ECO:0000256" key="7">
    <source>
        <dbReference type="ARBA" id="ARBA00022989"/>
    </source>
</evidence>
<keyword evidence="8" id="KW-0406">Ion transport</keyword>
<comment type="caution">
    <text evidence="11">The sequence shown here is derived from an EMBL/GenBank/DDBJ whole genome shotgun (WGS) entry which is preliminary data.</text>
</comment>
<feature type="transmembrane region" description="Helical" evidence="10">
    <location>
        <begin position="310"/>
        <end position="331"/>
    </location>
</feature>
<keyword evidence="4" id="KW-0633">Potassium transport</keyword>
<dbReference type="RefSeq" id="WP_036584812.1">
    <property type="nucleotide sequence ID" value="NZ_KK082133.1"/>
</dbReference>
<feature type="transmembrane region" description="Helical" evidence="10">
    <location>
        <begin position="79"/>
        <end position="103"/>
    </location>
</feature>
<dbReference type="InterPro" id="IPR004772">
    <property type="entry name" value="TrkH"/>
</dbReference>
<dbReference type="AlphaFoldDB" id="A0A9W5S1E8"/>
<keyword evidence="9 10" id="KW-0472">Membrane</keyword>
<organism evidence="11 12">
    <name type="scientific">Paenibacillus darwinianus</name>
    <dbReference type="NCBI Taxonomy" id="1380763"/>
    <lineage>
        <taxon>Bacteria</taxon>
        <taxon>Bacillati</taxon>
        <taxon>Bacillota</taxon>
        <taxon>Bacilli</taxon>
        <taxon>Bacillales</taxon>
        <taxon>Paenibacillaceae</taxon>
        <taxon>Paenibacillus</taxon>
    </lineage>
</organism>
<evidence type="ECO:0000256" key="9">
    <source>
        <dbReference type="ARBA" id="ARBA00023136"/>
    </source>
</evidence>
<dbReference type="PANTHER" id="PTHR32024">
    <property type="entry name" value="TRK SYSTEM POTASSIUM UPTAKE PROTEIN TRKG-RELATED"/>
    <property type="match status" value="1"/>
</dbReference>
<proteinExistence type="predicted"/>
<dbReference type="NCBIfam" id="TIGR00933">
    <property type="entry name" value="2a38"/>
    <property type="match status" value="1"/>
</dbReference>
<evidence type="ECO:0000256" key="2">
    <source>
        <dbReference type="ARBA" id="ARBA00022448"/>
    </source>
</evidence>
<dbReference type="OrthoDB" id="9810952at2"/>